<proteinExistence type="predicted"/>
<evidence type="ECO:0000313" key="4">
    <source>
        <dbReference type="EMBL" id="SHM27220.1"/>
    </source>
</evidence>
<gene>
    <name evidence="3" type="primary">ccoQ1</name>
    <name evidence="3" type="ORF">HCU01_34300</name>
    <name evidence="4" type="ORF">SAMN05660971_02621</name>
</gene>
<feature type="compositionally biased region" description="Polar residues" evidence="1">
    <location>
        <begin position="63"/>
        <end position="76"/>
    </location>
</feature>
<dbReference type="AlphaFoldDB" id="A0A1M7HFK2"/>
<organism evidence="4 5">
    <name type="scientific">Halomonas cupida</name>
    <dbReference type="NCBI Taxonomy" id="44933"/>
    <lineage>
        <taxon>Bacteria</taxon>
        <taxon>Pseudomonadati</taxon>
        <taxon>Pseudomonadota</taxon>
        <taxon>Gammaproteobacteria</taxon>
        <taxon>Oceanospirillales</taxon>
        <taxon>Halomonadaceae</taxon>
        <taxon>Halomonas</taxon>
    </lineage>
</organism>
<accession>A0A1M7HFK2</accession>
<evidence type="ECO:0000256" key="2">
    <source>
        <dbReference type="SAM" id="Phobius"/>
    </source>
</evidence>
<dbReference type="Proteomes" id="UP000184123">
    <property type="component" value="Unassembled WGS sequence"/>
</dbReference>
<dbReference type="STRING" id="44933.SAMN05660971_02621"/>
<dbReference type="Proteomes" id="UP000321726">
    <property type="component" value="Unassembled WGS sequence"/>
</dbReference>
<evidence type="ECO:0000313" key="3">
    <source>
        <dbReference type="EMBL" id="GEN25481.1"/>
    </source>
</evidence>
<sequence>MNFTIMNFAIIDMGTLRGLITGILLSAFLGLVAWAWSKRRKADFDEAAHLPFADDESVAEGANETQSRSNRGESNL</sequence>
<feature type="region of interest" description="Disordered" evidence="1">
    <location>
        <begin position="55"/>
        <end position="76"/>
    </location>
</feature>
<evidence type="ECO:0000313" key="5">
    <source>
        <dbReference type="Proteomes" id="UP000184123"/>
    </source>
</evidence>
<dbReference type="Pfam" id="PF05545">
    <property type="entry name" value="FixQ"/>
    <property type="match status" value="1"/>
</dbReference>
<keyword evidence="2" id="KW-0472">Membrane</keyword>
<keyword evidence="6" id="KW-1185">Reference proteome</keyword>
<name>A0A1M7HFK2_9GAMM</name>
<evidence type="ECO:0000313" key="6">
    <source>
        <dbReference type="Proteomes" id="UP000321726"/>
    </source>
</evidence>
<evidence type="ECO:0000256" key="1">
    <source>
        <dbReference type="SAM" id="MobiDB-lite"/>
    </source>
</evidence>
<dbReference type="EMBL" id="BJXU01000147">
    <property type="protein sequence ID" value="GEN25481.1"/>
    <property type="molecule type" value="Genomic_DNA"/>
</dbReference>
<reference evidence="4 5" key="1">
    <citation type="submission" date="2016-11" db="EMBL/GenBank/DDBJ databases">
        <authorList>
            <person name="Jaros S."/>
            <person name="Januszkiewicz K."/>
            <person name="Wedrychowicz H."/>
        </authorList>
    </citation>
    <scope>NUCLEOTIDE SEQUENCE [LARGE SCALE GENOMIC DNA]</scope>
    <source>
        <strain evidence="4 5">DSM 4740</strain>
    </source>
</reference>
<keyword evidence="2" id="KW-0812">Transmembrane</keyword>
<protein>
    <submittedName>
        <fullName evidence="3">Cytochrome C oxidase cbb3-type subunit CcoQ</fullName>
    </submittedName>
    <submittedName>
        <fullName evidence="4">Cytochrome c oxidase cbb3-type subunit 4</fullName>
    </submittedName>
</protein>
<feature type="transmembrane region" description="Helical" evidence="2">
    <location>
        <begin position="16"/>
        <end position="36"/>
    </location>
</feature>
<dbReference type="CDD" id="cd01324">
    <property type="entry name" value="cbb3_Oxidase_CcoQ"/>
    <property type="match status" value="1"/>
</dbReference>
<dbReference type="RefSeq" id="WP_371860432.1">
    <property type="nucleotide sequence ID" value="NZ_BJXU01000147.1"/>
</dbReference>
<keyword evidence="2" id="KW-1133">Transmembrane helix</keyword>
<dbReference type="InterPro" id="IPR008621">
    <property type="entry name" value="Cbb3-typ_cyt_oxidase_comp"/>
</dbReference>
<reference evidence="3 6" key="2">
    <citation type="submission" date="2019-07" db="EMBL/GenBank/DDBJ databases">
        <title>Whole genome shotgun sequence of Halomonas cupida NBRC 102219.</title>
        <authorList>
            <person name="Hosoyama A."/>
            <person name="Uohara A."/>
            <person name="Ohji S."/>
            <person name="Ichikawa N."/>
        </authorList>
    </citation>
    <scope>NUCLEOTIDE SEQUENCE [LARGE SCALE GENOMIC DNA]</scope>
    <source>
        <strain evidence="3 6">NBRC 102219</strain>
    </source>
</reference>
<dbReference type="EMBL" id="FRCA01000006">
    <property type="protein sequence ID" value="SHM27220.1"/>
    <property type="molecule type" value="Genomic_DNA"/>
</dbReference>